<keyword evidence="7 8" id="KW-0472">Membrane</keyword>
<dbReference type="EMBL" id="MCGG01000028">
    <property type="protein sequence ID" value="OEJ66799.1"/>
    <property type="molecule type" value="Genomic_DNA"/>
</dbReference>
<dbReference type="Proteomes" id="UP000095347">
    <property type="component" value="Unassembled WGS sequence"/>
</dbReference>
<dbReference type="GO" id="GO:0005886">
    <property type="term" value="C:plasma membrane"/>
    <property type="evidence" value="ECO:0007669"/>
    <property type="project" value="UniProtKB-SubCell"/>
</dbReference>
<feature type="transmembrane region" description="Helical" evidence="8">
    <location>
        <begin position="280"/>
        <end position="304"/>
    </location>
</feature>
<evidence type="ECO:0000256" key="7">
    <source>
        <dbReference type="ARBA" id="ARBA00023136"/>
    </source>
</evidence>
<keyword evidence="6 8" id="KW-1133">Transmembrane helix</keyword>
<dbReference type="GO" id="GO:0055085">
    <property type="term" value="P:transmembrane transport"/>
    <property type="evidence" value="ECO:0007669"/>
    <property type="project" value="InterPro"/>
</dbReference>
<evidence type="ECO:0000313" key="9">
    <source>
        <dbReference type="EMBL" id="OEJ66799.1"/>
    </source>
</evidence>
<dbReference type="RefSeq" id="WP_069958175.1">
    <property type="nucleotide sequence ID" value="NZ_MCGG01000028.1"/>
</dbReference>
<dbReference type="Pfam" id="PF03547">
    <property type="entry name" value="Mem_trans"/>
    <property type="match status" value="1"/>
</dbReference>
<feature type="transmembrane region" description="Helical" evidence="8">
    <location>
        <begin position="38"/>
        <end position="55"/>
    </location>
</feature>
<accession>A0A1E5Q6X9</accession>
<comment type="caution">
    <text evidence="9">The sequence shown here is derived from an EMBL/GenBank/DDBJ whole genome shotgun (WGS) entry which is preliminary data.</text>
</comment>
<evidence type="ECO:0000256" key="3">
    <source>
        <dbReference type="ARBA" id="ARBA00022448"/>
    </source>
</evidence>
<gene>
    <name evidence="9" type="ORF">BEN30_11240</name>
</gene>
<dbReference type="InterPro" id="IPR004776">
    <property type="entry name" value="Mem_transp_PIN-like"/>
</dbReference>
<feature type="transmembrane region" description="Helical" evidence="8">
    <location>
        <begin position="228"/>
        <end position="247"/>
    </location>
</feature>
<protein>
    <recommendedName>
        <fullName evidence="11">Transporter</fullName>
    </recommendedName>
</protein>
<evidence type="ECO:0000256" key="2">
    <source>
        <dbReference type="ARBA" id="ARBA00010145"/>
    </source>
</evidence>
<dbReference type="PANTHER" id="PTHR36838:SF4">
    <property type="entry name" value="AUXIN EFFLUX CARRIER FAMILY PROTEIN"/>
    <property type="match status" value="1"/>
</dbReference>
<evidence type="ECO:0000256" key="5">
    <source>
        <dbReference type="ARBA" id="ARBA00022692"/>
    </source>
</evidence>
<evidence type="ECO:0008006" key="11">
    <source>
        <dbReference type="Google" id="ProtNLM"/>
    </source>
</evidence>
<feature type="transmembrane region" description="Helical" evidence="8">
    <location>
        <begin position="253"/>
        <end position="273"/>
    </location>
</feature>
<sequence>MFVVFQAIAPVFLLILMGYGVRRMGWLEAAFWPSAERLTYYVFFPALLIASTARADLSSGQVGGIAATLFITTLIVAVLALVLKPFLSPTNAAFTSCFQGAIRPNTYIAMVPAFLFWGDEGVAMISIAVLAVVPLVNVLSVTVLVIWGEGHKGARTPGRAVKEVIRNPLIIACAVGFGLNALNLGLPPVIMPLLDILGRAALPVALMAVGAGLDFPDLLTNRVLAGKTVLLKLLILPAIAWGLADAFGLEGQAFQATILYAALPMSASSYVLAREMGGDAPLAAGIITASTLAAILTLTVWIVYAG</sequence>
<keyword evidence="5 8" id="KW-0812">Transmembrane</keyword>
<evidence type="ECO:0000256" key="8">
    <source>
        <dbReference type="SAM" id="Phobius"/>
    </source>
</evidence>
<dbReference type="STRING" id="28181.BEN30_11240"/>
<reference evidence="10" key="1">
    <citation type="submission" date="2016-07" db="EMBL/GenBank/DDBJ databases">
        <authorList>
            <person name="Florea S."/>
            <person name="Webb J.S."/>
            <person name="Jaromczyk J."/>
            <person name="Schardl C.L."/>
        </authorList>
    </citation>
    <scope>NUCLEOTIDE SEQUENCE [LARGE SCALE GENOMIC DNA]</scope>
    <source>
        <strain evidence="10">MV-1</strain>
    </source>
</reference>
<dbReference type="Gene3D" id="1.20.1530.20">
    <property type="match status" value="1"/>
</dbReference>
<name>A0A1E5Q6X9_9PROT</name>
<evidence type="ECO:0000256" key="1">
    <source>
        <dbReference type="ARBA" id="ARBA00004651"/>
    </source>
</evidence>
<comment type="similarity">
    <text evidence="2">Belongs to the auxin efflux carrier (TC 2.A.69) family.</text>
</comment>
<feature type="transmembrane region" description="Helical" evidence="8">
    <location>
        <begin position="196"/>
        <end position="216"/>
    </location>
</feature>
<evidence type="ECO:0000313" key="10">
    <source>
        <dbReference type="Proteomes" id="UP000095347"/>
    </source>
</evidence>
<evidence type="ECO:0000256" key="6">
    <source>
        <dbReference type="ARBA" id="ARBA00022989"/>
    </source>
</evidence>
<dbReference type="PANTHER" id="PTHR36838">
    <property type="entry name" value="AUXIN EFFLUX CARRIER FAMILY PROTEIN"/>
    <property type="match status" value="1"/>
</dbReference>
<organism evidence="9 10">
    <name type="scientific">Magnetovibrio blakemorei</name>
    <dbReference type="NCBI Taxonomy" id="28181"/>
    <lineage>
        <taxon>Bacteria</taxon>
        <taxon>Pseudomonadati</taxon>
        <taxon>Pseudomonadota</taxon>
        <taxon>Alphaproteobacteria</taxon>
        <taxon>Rhodospirillales</taxon>
        <taxon>Magnetovibrionaceae</taxon>
        <taxon>Magnetovibrio</taxon>
    </lineage>
</organism>
<keyword evidence="3" id="KW-0813">Transport</keyword>
<dbReference type="AlphaFoldDB" id="A0A1E5Q6X9"/>
<dbReference type="OrthoDB" id="9805563at2"/>
<comment type="subcellular location">
    <subcellularLocation>
        <location evidence="1">Cell membrane</location>
        <topology evidence="1">Multi-pass membrane protein</topology>
    </subcellularLocation>
</comment>
<evidence type="ECO:0000256" key="4">
    <source>
        <dbReference type="ARBA" id="ARBA00022475"/>
    </source>
</evidence>
<dbReference type="InterPro" id="IPR038770">
    <property type="entry name" value="Na+/solute_symporter_sf"/>
</dbReference>
<keyword evidence="10" id="KW-1185">Reference proteome</keyword>
<feature type="transmembrane region" description="Helical" evidence="8">
    <location>
        <begin position="122"/>
        <end position="148"/>
    </location>
</feature>
<feature type="transmembrane region" description="Helical" evidence="8">
    <location>
        <begin position="62"/>
        <end position="83"/>
    </location>
</feature>
<feature type="transmembrane region" description="Helical" evidence="8">
    <location>
        <begin position="169"/>
        <end position="190"/>
    </location>
</feature>
<proteinExistence type="inferred from homology"/>
<keyword evidence="4" id="KW-1003">Cell membrane</keyword>